<evidence type="ECO:0000313" key="10">
    <source>
        <dbReference type="EMBL" id="KHJ67637.1"/>
    </source>
</evidence>
<keyword evidence="3" id="KW-1003">Cell membrane</keyword>
<dbReference type="RefSeq" id="WP_039331820.1">
    <property type="nucleotide sequence ID" value="NZ_JTJJ01000044.1"/>
</dbReference>
<organism evidence="10 11">
    <name type="scientific">Pantoea rodasii</name>
    <dbReference type="NCBI Taxonomy" id="1076549"/>
    <lineage>
        <taxon>Bacteria</taxon>
        <taxon>Pseudomonadati</taxon>
        <taxon>Pseudomonadota</taxon>
        <taxon>Gammaproteobacteria</taxon>
        <taxon>Enterobacterales</taxon>
        <taxon>Erwiniaceae</taxon>
        <taxon>Pantoea</taxon>
    </lineage>
</organism>
<accession>A0A0B1R8Y6</accession>
<evidence type="ECO:0000256" key="7">
    <source>
        <dbReference type="ARBA" id="ARBA00022989"/>
    </source>
</evidence>
<evidence type="ECO:0000256" key="1">
    <source>
        <dbReference type="ARBA" id="ARBA00004377"/>
    </source>
</evidence>
<evidence type="ECO:0000256" key="9">
    <source>
        <dbReference type="SAM" id="Phobius"/>
    </source>
</evidence>
<evidence type="ECO:0000256" key="4">
    <source>
        <dbReference type="ARBA" id="ARBA00022519"/>
    </source>
</evidence>
<evidence type="ECO:0000256" key="5">
    <source>
        <dbReference type="ARBA" id="ARBA00022649"/>
    </source>
</evidence>
<proteinExistence type="inferred from homology"/>
<keyword evidence="7 9" id="KW-1133">Transmembrane helix</keyword>
<keyword evidence="5" id="KW-1277">Toxin-antitoxin system</keyword>
<evidence type="ECO:0000256" key="8">
    <source>
        <dbReference type="ARBA" id="ARBA00023136"/>
    </source>
</evidence>
<keyword evidence="8 9" id="KW-0472">Membrane</keyword>
<dbReference type="Proteomes" id="UP000030853">
    <property type="component" value="Unassembled WGS sequence"/>
</dbReference>
<feature type="transmembrane region" description="Helical" evidence="9">
    <location>
        <begin position="6"/>
        <end position="24"/>
    </location>
</feature>
<evidence type="ECO:0000256" key="3">
    <source>
        <dbReference type="ARBA" id="ARBA00022475"/>
    </source>
</evidence>
<comment type="subcellular location">
    <subcellularLocation>
        <location evidence="1">Cell inner membrane</location>
        <topology evidence="1">Single-pass membrane protein</topology>
    </subcellularLocation>
</comment>
<comment type="similarity">
    <text evidence="2">Belongs to the Hok/Gef family.</text>
</comment>
<evidence type="ECO:0000313" key="11">
    <source>
        <dbReference type="Proteomes" id="UP000030853"/>
    </source>
</evidence>
<gene>
    <name evidence="10" type="ORF">QU24_13240</name>
</gene>
<reference evidence="10 11" key="1">
    <citation type="submission" date="2014-11" db="EMBL/GenBank/DDBJ databases">
        <title>Genome sequencing of Pantoea rodasii ND03.</title>
        <authorList>
            <person name="Muhamad Yunos N.Y."/>
            <person name="Chan K.-G."/>
        </authorList>
    </citation>
    <scope>NUCLEOTIDE SEQUENCE [LARGE SCALE GENOMIC DNA]</scope>
    <source>
        <strain evidence="10 11">ND03</strain>
    </source>
</reference>
<dbReference type="GO" id="GO:0005886">
    <property type="term" value="C:plasma membrane"/>
    <property type="evidence" value="ECO:0007669"/>
    <property type="project" value="UniProtKB-SubCell"/>
</dbReference>
<sequence>MKQREAILIAIFFIAAVLAVILVTRKDLCEVRIRTGHMEVAAFMAYESLK</sequence>
<dbReference type="AlphaFoldDB" id="A0A0B1R8Y6"/>
<evidence type="ECO:0000256" key="6">
    <source>
        <dbReference type="ARBA" id="ARBA00022692"/>
    </source>
</evidence>
<comment type="caution">
    <text evidence="10">The sequence shown here is derived from an EMBL/GenBank/DDBJ whole genome shotgun (WGS) entry which is preliminary data.</text>
</comment>
<dbReference type="Pfam" id="PF01848">
    <property type="entry name" value="HOK_GEF"/>
    <property type="match status" value="1"/>
</dbReference>
<protein>
    <submittedName>
        <fullName evidence="10">Protein hokC</fullName>
    </submittedName>
</protein>
<name>A0A0B1R8Y6_9GAMM</name>
<evidence type="ECO:0000256" key="2">
    <source>
        <dbReference type="ARBA" id="ARBA00008629"/>
    </source>
</evidence>
<keyword evidence="6 9" id="KW-0812">Transmembrane</keyword>
<keyword evidence="4" id="KW-0997">Cell inner membrane</keyword>
<dbReference type="InterPro" id="IPR000021">
    <property type="entry name" value="Hok/gef_toxin"/>
</dbReference>
<dbReference type="EMBL" id="JTJJ01000044">
    <property type="protein sequence ID" value="KHJ67637.1"/>
    <property type="molecule type" value="Genomic_DNA"/>
</dbReference>